<comment type="caution">
    <text evidence="6">The sequence shown here is derived from an EMBL/GenBank/DDBJ whole genome shotgun (WGS) entry which is preliminary data.</text>
</comment>
<dbReference type="InterPro" id="IPR012967">
    <property type="entry name" value="COMT_dimerisation"/>
</dbReference>
<dbReference type="GO" id="GO:0046983">
    <property type="term" value="F:protein dimerization activity"/>
    <property type="evidence" value="ECO:0007669"/>
    <property type="project" value="InterPro"/>
</dbReference>
<dbReference type="Proteomes" id="UP000824469">
    <property type="component" value="Unassembled WGS sequence"/>
</dbReference>
<keyword evidence="3" id="KW-0949">S-adenosyl-L-methionine</keyword>
<evidence type="ECO:0000313" key="7">
    <source>
        <dbReference type="Proteomes" id="UP000824469"/>
    </source>
</evidence>
<name>A0AA38GAU0_TAXCH</name>
<dbReference type="Pfam" id="PF00891">
    <property type="entry name" value="Methyltransf_2"/>
    <property type="match status" value="1"/>
</dbReference>
<feature type="domain" description="O-methyltransferase C-terminal" evidence="4">
    <location>
        <begin position="126"/>
        <end position="330"/>
    </location>
</feature>
<dbReference type="InterPro" id="IPR029063">
    <property type="entry name" value="SAM-dependent_MTases_sf"/>
</dbReference>
<dbReference type="InterPro" id="IPR001077">
    <property type="entry name" value="COMT_C"/>
</dbReference>
<keyword evidence="1" id="KW-0489">Methyltransferase</keyword>
<dbReference type="CDD" id="cd02440">
    <property type="entry name" value="AdoMet_MTases"/>
    <property type="match status" value="1"/>
</dbReference>
<reference evidence="6 7" key="1">
    <citation type="journal article" date="2021" name="Nat. Plants">
        <title>The Taxus genome provides insights into paclitaxel biosynthesis.</title>
        <authorList>
            <person name="Xiong X."/>
            <person name="Gou J."/>
            <person name="Liao Q."/>
            <person name="Li Y."/>
            <person name="Zhou Q."/>
            <person name="Bi G."/>
            <person name="Li C."/>
            <person name="Du R."/>
            <person name="Wang X."/>
            <person name="Sun T."/>
            <person name="Guo L."/>
            <person name="Liang H."/>
            <person name="Lu P."/>
            <person name="Wu Y."/>
            <person name="Zhang Z."/>
            <person name="Ro D.K."/>
            <person name="Shang Y."/>
            <person name="Huang S."/>
            <person name="Yan J."/>
        </authorList>
    </citation>
    <scope>NUCLEOTIDE SEQUENCE [LARGE SCALE GENOMIC DNA]</scope>
    <source>
        <strain evidence="6">Ta-2019</strain>
    </source>
</reference>
<dbReference type="InterPro" id="IPR036390">
    <property type="entry name" value="WH_DNA-bd_sf"/>
</dbReference>
<evidence type="ECO:0000256" key="3">
    <source>
        <dbReference type="ARBA" id="ARBA00022691"/>
    </source>
</evidence>
<sequence>MEMNGSDMHQALENIFSFVPTLILKSAVLLNIPDIIANAGPDASLSLHEIAAKLPTKTLSVHYLSRILAFLSARGVFIQTQATDNPSDLRYVLSSFAKRFYVKDNNPSTLVPLLLMHADPVIMASWHHLHECVLVQGCNGFEKAHGKDLWAYGKEEPRVNNLVNDSMSALTYLEMEQILNCYDGFKEVNSLVDVGGGKGTALAHIVKAYPHIHGINFDQPHVVQKAPTVPGIKNVGGSMFKSIPSTDAIFMKNVLVDWDDQSCERILENCYNAFPENGKFLLAEYMTREESKENESLDIVMDLVMNVLANGGKQRSEQEWRSLLQNSGFNVVKIVGLSGICGKEKFIEAIKK</sequence>
<dbReference type="OMA" id="WELENEN"/>
<evidence type="ECO:0000259" key="4">
    <source>
        <dbReference type="Pfam" id="PF00891"/>
    </source>
</evidence>
<keyword evidence="7" id="KW-1185">Reference proteome</keyword>
<dbReference type="SUPFAM" id="SSF53335">
    <property type="entry name" value="S-adenosyl-L-methionine-dependent methyltransferases"/>
    <property type="match status" value="1"/>
</dbReference>
<proteinExistence type="predicted"/>
<evidence type="ECO:0000256" key="1">
    <source>
        <dbReference type="ARBA" id="ARBA00022603"/>
    </source>
</evidence>
<protein>
    <recommendedName>
        <fullName evidence="8">O-methyltransferase</fullName>
    </recommendedName>
</protein>
<dbReference type="InterPro" id="IPR016461">
    <property type="entry name" value="COMT-like"/>
</dbReference>
<dbReference type="AlphaFoldDB" id="A0AA38GAU0"/>
<evidence type="ECO:0000259" key="5">
    <source>
        <dbReference type="Pfam" id="PF08100"/>
    </source>
</evidence>
<dbReference type="GO" id="GO:0032259">
    <property type="term" value="P:methylation"/>
    <property type="evidence" value="ECO:0007669"/>
    <property type="project" value="UniProtKB-KW"/>
</dbReference>
<dbReference type="Pfam" id="PF08100">
    <property type="entry name" value="Dimerisation"/>
    <property type="match status" value="1"/>
</dbReference>
<dbReference type="InterPro" id="IPR036388">
    <property type="entry name" value="WH-like_DNA-bd_sf"/>
</dbReference>
<dbReference type="Gene3D" id="3.40.50.150">
    <property type="entry name" value="Vaccinia Virus protein VP39"/>
    <property type="match status" value="1"/>
</dbReference>
<organism evidence="6 7">
    <name type="scientific">Taxus chinensis</name>
    <name type="common">Chinese yew</name>
    <name type="synonym">Taxus wallichiana var. chinensis</name>
    <dbReference type="NCBI Taxonomy" id="29808"/>
    <lineage>
        <taxon>Eukaryota</taxon>
        <taxon>Viridiplantae</taxon>
        <taxon>Streptophyta</taxon>
        <taxon>Embryophyta</taxon>
        <taxon>Tracheophyta</taxon>
        <taxon>Spermatophyta</taxon>
        <taxon>Pinopsida</taxon>
        <taxon>Pinidae</taxon>
        <taxon>Conifers II</taxon>
        <taxon>Cupressales</taxon>
        <taxon>Taxaceae</taxon>
        <taxon>Taxus</taxon>
    </lineage>
</organism>
<keyword evidence="2" id="KW-0808">Transferase</keyword>
<gene>
    <name evidence="6" type="ORF">KI387_021475</name>
</gene>
<dbReference type="SUPFAM" id="SSF46785">
    <property type="entry name" value="Winged helix' DNA-binding domain"/>
    <property type="match status" value="1"/>
</dbReference>
<dbReference type="EMBL" id="JAHRHJ020000004">
    <property type="protein sequence ID" value="KAH9319706.1"/>
    <property type="molecule type" value="Genomic_DNA"/>
</dbReference>
<dbReference type="Gene3D" id="1.10.10.10">
    <property type="entry name" value="Winged helix-like DNA-binding domain superfamily/Winged helix DNA-binding domain"/>
    <property type="match status" value="1"/>
</dbReference>
<evidence type="ECO:0000313" key="6">
    <source>
        <dbReference type="EMBL" id="KAH9319706.1"/>
    </source>
</evidence>
<evidence type="ECO:0000256" key="2">
    <source>
        <dbReference type="ARBA" id="ARBA00022679"/>
    </source>
</evidence>
<feature type="domain" description="O-methyltransferase dimerisation" evidence="5">
    <location>
        <begin position="14"/>
        <end position="101"/>
    </location>
</feature>
<dbReference type="PANTHER" id="PTHR11746">
    <property type="entry name" value="O-METHYLTRANSFERASE"/>
    <property type="match status" value="1"/>
</dbReference>
<dbReference type="GO" id="GO:0008171">
    <property type="term" value="F:O-methyltransferase activity"/>
    <property type="evidence" value="ECO:0007669"/>
    <property type="project" value="InterPro"/>
</dbReference>
<accession>A0AA38GAU0</accession>
<dbReference type="PIRSF" id="PIRSF005739">
    <property type="entry name" value="O-mtase"/>
    <property type="match status" value="1"/>
</dbReference>
<dbReference type="PROSITE" id="PS51683">
    <property type="entry name" value="SAM_OMT_II"/>
    <property type="match status" value="1"/>
</dbReference>
<evidence type="ECO:0008006" key="8">
    <source>
        <dbReference type="Google" id="ProtNLM"/>
    </source>
</evidence>